<gene>
    <name evidence="1" type="ORF">CesoFtcFv8_001215</name>
</gene>
<dbReference type="EMBL" id="JAULUE010002046">
    <property type="protein sequence ID" value="KAK5915643.1"/>
    <property type="molecule type" value="Genomic_DNA"/>
</dbReference>
<keyword evidence="2" id="KW-1185">Reference proteome</keyword>
<sequence length="90" mass="9972">MINHRIVCGHCPFSLADVPFVLSNSSHRRPPHPSTIPTVHPVLSPRILRPICNPIPPILHPHIRPVSPCTSPKQTSCLGRSCPWGRKQVP</sequence>
<proteinExistence type="predicted"/>
<organism evidence="1 2">
    <name type="scientific">Champsocephalus esox</name>
    <name type="common">pike icefish</name>
    <dbReference type="NCBI Taxonomy" id="159716"/>
    <lineage>
        <taxon>Eukaryota</taxon>
        <taxon>Metazoa</taxon>
        <taxon>Chordata</taxon>
        <taxon>Craniata</taxon>
        <taxon>Vertebrata</taxon>
        <taxon>Euteleostomi</taxon>
        <taxon>Actinopterygii</taxon>
        <taxon>Neopterygii</taxon>
        <taxon>Teleostei</taxon>
        <taxon>Neoteleostei</taxon>
        <taxon>Acanthomorphata</taxon>
        <taxon>Eupercaria</taxon>
        <taxon>Perciformes</taxon>
        <taxon>Notothenioidei</taxon>
        <taxon>Channichthyidae</taxon>
        <taxon>Champsocephalus</taxon>
    </lineage>
</organism>
<accession>A0AAN8DD58</accession>
<protein>
    <submittedName>
        <fullName evidence="1">Uncharacterized protein</fullName>
    </submittedName>
</protein>
<evidence type="ECO:0000313" key="1">
    <source>
        <dbReference type="EMBL" id="KAK5915643.1"/>
    </source>
</evidence>
<comment type="caution">
    <text evidence="1">The sequence shown here is derived from an EMBL/GenBank/DDBJ whole genome shotgun (WGS) entry which is preliminary data.</text>
</comment>
<evidence type="ECO:0000313" key="2">
    <source>
        <dbReference type="Proteomes" id="UP001335648"/>
    </source>
</evidence>
<name>A0AAN8DD58_9TELE</name>
<reference evidence="1 2" key="1">
    <citation type="journal article" date="2023" name="Mol. Biol. Evol.">
        <title>Genomics of Secondarily Temperate Adaptation in the Only Non-Antarctic Icefish.</title>
        <authorList>
            <person name="Rivera-Colon A.G."/>
            <person name="Rayamajhi N."/>
            <person name="Minhas B.F."/>
            <person name="Madrigal G."/>
            <person name="Bilyk K.T."/>
            <person name="Yoon V."/>
            <person name="Hune M."/>
            <person name="Gregory S."/>
            <person name="Cheng C.H.C."/>
            <person name="Catchen J.M."/>
        </authorList>
    </citation>
    <scope>NUCLEOTIDE SEQUENCE [LARGE SCALE GENOMIC DNA]</scope>
    <source>
        <strain evidence="1">JC2023a</strain>
    </source>
</reference>
<dbReference type="Proteomes" id="UP001335648">
    <property type="component" value="Unassembled WGS sequence"/>
</dbReference>
<dbReference type="AlphaFoldDB" id="A0AAN8DD58"/>